<accession>B0C8I8</accession>
<name>B0C8I8_ACAM1</name>
<proteinExistence type="predicted"/>
<evidence type="ECO:0000313" key="1">
    <source>
        <dbReference type="EMBL" id="ABW30143.1"/>
    </source>
</evidence>
<dbReference type="HOGENOM" id="CLU_2911763_0_0_3"/>
<reference evidence="1 2" key="1">
    <citation type="journal article" date="2008" name="Proc. Natl. Acad. Sci. U.S.A.">
        <title>Niche adaptation and genome expansion in the chlorophyll d-producing cyanobacterium Acaryochloris marina.</title>
        <authorList>
            <person name="Swingley W.D."/>
            <person name="Chen M."/>
            <person name="Cheung P.C."/>
            <person name="Conrad A.L."/>
            <person name="Dejesa L.C."/>
            <person name="Hao J."/>
            <person name="Honchak B.M."/>
            <person name="Karbach L.E."/>
            <person name="Kurdoglu A."/>
            <person name="Lahiri S."/>
            <person name="Mastrian S.D."/>
            <person name="Miyashita H."/>
            <person name="Page L."/>
            <person name="Ramakrishna P."/>
            <person name="Satoh S."/>
            <person name="Sattley W.M."/>
            <person name="Shimada Y."/>
            <person name="Taylor H.L."/>
            <person name="Tomo T."/>
            <person name="Tsuchiya T."/>
            <person name="Wang Z.T."/>
            <person name="Raymond J."/>
            <person name="Mimuro M."/>
            <person name="Blankenship R.E."/>
            <person name="Touchman J.W."/>
        </authorList>
    </citation>
    <scope>NUCLEOTIDE SEQUENCE [LARGE SCALE GENOMIC DNA]</scope>
    <source>
        <strain evidence="2">MBIC 11017</strain>
    </source>
</reference>
<sequence length="61" mass="7258">MEMEDLAKIDQKLLRGVQVLRPDPKQSSIPNPPHFAQIQSYFNKWILIRLELEWRAKLDLV</sequence>
<gene>
    <name evidence="1" type="ordered locus">AM1_5181</name>
</gene>
<protein>
    <submittedName>
        <fullName evidence="1">Uncharacterized protein</fullName>
    </submittedName>
</protein>
<dbReference type="AlphaFoldDB" id="B0C8I8"/>
<keyword evidence="2" id="KW-1185">Reference proteome</keyword>
<dbReference type="Proteomes" id="UP000000268">
    <property type="component" value="Chromosome"/>
</dbReference>
<dbReference type="KEGG" id="amr:AM1_5181"/>
<organism evidence="1 2">
    <name type="scientific">Acaryochloris marina (strain MBIC 11017)</name>
    <dbReference type="NCBI Taxonomy" id="329726"/>
    <lineage>
        <taxon>Bacteria</taxon>
        <taxon>Bacillati</taxon>
        <taxon>Cyanobacteriota</taxon>
        <taxon>Cyanophyceae</taxon>
        <taxon>Acaryochloridales</taxon>
        <taxon>Acaryochloridaceae</taxon>
        <taxon>Acaryochloris</taxon>
    </lineage>
</organism>
<dbReference type="EMBL" id="CP000828">
    <property type="protein sequence ID" value="ABW30143.1"/>
    <property type="molecule type" value="Genomic_DNA"/>
</dbReference>
<evidence type="ECO:0000313" key="2">
    <source>
        <dbReference type="Proteomes" id="UP000000268"/>
    </source>
</evidence>